<evidence type="ECO:0000256" key="5">
    <source>
        <dbReference type="ARBA" id="ARBA00023136"/>
    </source>
</evidence>
<dbReference type="Proteomes" id="UP000187209">
    <property type="component" value="Unassembled WGS sequence"/>
</dbReference>
<gene>
    <name evidence="8" type="ORF">SteCoe_19468</name>
</gene>
<evidence type="ECO:0000256" key="3">
    <source>
        <dbReference type="ARBA" id="ARBA00022801"/>
    </source>
</evidence>
<dbReference type="PANTHER" id="PTHR47992">
    <property type="entry name" value="PROTEIN PHOSPHATASE"/>
    <property type="match status" value="1"/>
</dbReference>
<comment type="similarity">
    <text evidence="6">Belongs to the PP2C family.</text>
</comment>
<protein>
    <recommendedName>
        <fullName evidence="7">PPM-type phosphatase domain-containing protein</fullName>
    </recommendedName>
</protein>
<keyword evidence="3 6" id="KW-0378">Hydrolase</keyword>
<keyword evidence="5" id="KW-0472">Membrane</keyword>
<accession>A0A1R2BU22</accession>
<organism evidence="8 9">
    <name type="scientific">Stentor coeruleus</name>
    <dbReference type="NCBI Taxonomy" id="5963"/>
    <lineage>
        <taxon>Eukaryota</taxon>
        <taxon>Sar</taxon>
        <taxon>Alveolata</taxon>
        <taxon>Ciliophora</taxon>
        <taxon>Postciliodesmatophora</taxon>
        <taxon>Heterotrichea</taxon>
        <taxon>Heterotrichida</taxon>
        <taxon>Stentoridae</taxon>
        <taxon>Stentor</taxon>
    </lineage>
</organism>
<dbReference type="SMART" id="SM00332">
    <property type="entry name" value="PP2Cc"/>
    <property type="match status" value="1"/>
</dbReference>
<dbReference type="InterPro" id="IPR000222">
    <property type="entry name" value="PP2C_BS"/>
</dbReference>
<dbReference type="CDD" id="cd00143">
    <property type="entry name" value="PP2Cc"/>
    <property type="match status" value="1"/>
</dbReference>
<sequence length="423" mass="47533">MLSPYSSITPRSHKAQVPKIFIPLTTRAHPSSQKLIRFSEKPRVIKSTYIPSYTRTTIKDQKLTDSKNKPFESNEKVDKIGKIMLKAPSILWTAKSIWKNAKKVIPKQSLIANTRKSVFRIENCVKCLIAKTRTGTAYGKPKPHNQDCYVTIENFRQAKHESFFGVFDGHGLFGHEISSFVRKAYPTFLEKYIGENPNFHIDQGPVLTPQALADFPDICKKSCFSIQSALINHPHIDVTYSGTTAITVYLHGKTCICANVGDSRAIIGKFTENWELVELSSDHKPDISLEKKRIEAAGGRVEPYFDHNSGSFIGPNRVWLKNQPLPGLAMSRSLGDFLASSVGVVSEPDIFIHNIEKDDKFLLLASDGIWEALDSITCVKIVGEYYEEGNIQGAAKILMDMAEDVWNKRDNSVDDITFIIVFF</sequence>
<evidence type="ECO:0000313" key="8">
    <source>
        <dbReference type="EMBL" id="OMJ80313.1"/>
    </source>
</evidence>
<evidence type="ECO:0000259" key="7">
    <source>
        <dbReference type="PROSITE" id="PS51746"/>
    </source>
</evidence>
<proteinExistence type="inferred from homology"/>
<keyword evidence="4 6" id="KW-0904">Protein phosphatase</keyword>
<dbReference type="InterPro" id="IPR001932">
    <property type="entry name" value="PPM-type_phosphatase-like_dom"/>
</dbReference>
<name>A0A1R2BU22_9CILI</name>
<dbReference type="EMBL" id="MPUH01000429">
    <property type="protein sequence ID" value="OMJ80313.1"/>
    <property type="molecule type" value="Genomic_DNA"/>
</dbReference>
<reference evidence="8 9" key="1">
    <citation type="submission" date="2016-11" db="EMBL/GenBank/DDBJ databases">
        <title>The macronuclear genome of Stentor coeruleus: a giant cell with tiny introns.</title>
        <authorList>
            <person name="Slabodnick M."/>
            <person name="Ruby J.G."/>
            <person name="Reiff S.B."/>
            <person name="Swart E.C."/>
            <person name="Gosai S."/>
            <person name="Prabakaran S."/>
            <person name="Witkowska E."/>
            <person name="Larue G.E."/>
            <person name="Fisher S."/>
            <person name="Freeman R.M."/>
            <person name="Gunawardena J."/>
            <person name="Chu W."/>
            <person name="Stover N.A."/>
            <person name="Gregory B.D."/>
            <person name="Nowacki M."/>
            <person name="Derisi J."/>
            <person name="Roy S.W."/>
            <person name="Marshall W.F."/>
            <person name="Sood P."/>
        </authorList>
    </citation>
    <scope>NUCLEOTIDE SEQUENCE [LARGE SCALE GENOMIC DNA]</scope>
    <source>
        <strain evidence="8">WM001</strain>
    </source>
</reference>
<dbReference type="SUPFAM" id="SSF81606">
    <property type="entry name" value="PP2C-like"/>
    <property type="match status" value="1"/>
</dbReference>
<comment type="caution">
    <text evidence="8">The sequence shown here is derived from an EMBL/GenBank/DDBJ whole genome shotgun (WGS) entry which is preliminary data.</text>
</comment>
<dbReference type="GO" id="GO:0016020">
    <property type="term" value="C:membrane"/>
    <property type="evidence" value="ECO:0007669"/>
    <property type="project" value="UniProtKB-SubCell"/>
</dbReference>
<keyword evidence="2" id="KW-0479">Metal-binding</keyword>
<dbReference type="PROSITE" id="PS01032">
    <property type="entry name" value="PPM_1"/>
    <property type="match status" value="1"/>
</dbReference>
<evidence type="ECO:0000313" key="9">
    <source>
        <dbReference type="Proteomes" id="UP000187209"/>
    </source>
</evidence>
<dbReference type="Gene3D" id="3.60.40.10">
    <property type="entry name" value="PPM-type phosphatase domain"/>
    <property type="match status" value="1"/>
</dbReference>
<evidence type="ECO:0000256" key="2">
    <source>
        <dbReference type="ARBA" id="ARBA00022723"/>
    </source>
</evidence>
<dbReference type="GO" id="GO:0004722">
    <property type="term" value="F:protein serine/threonine phosphatase activity"/>
    <property type="evidence" value="ECO:0007669"/>
    <property type="project" value="InterPro"/>
</dbReference>
<evidence type="ECO:0000256" key="1">
    <source>
        <dbReference type="ARBA" id="ARBA00004170"/>
    </source>
</evidence>
<dbReference type="Pfam" id="PF00481">
    <property type="entry name" value="PP2C"/>
    <property type="match status" value="1"/>
</dbReference>
<dbReference type="InterPro" id="IPR015655">
    <property type="entry name" value="PP2C"/>
</dbReference>
<dbReference type="OrthoDB" id="420076at2759"/>
<keyword evidence="9" id="KW-1185">Reference proteome</keyword>
<dbReference type="GO" id="GO:0046872">
    <property type="term" value="F:metal ion binding"/>
    <property type="evidence" value="ECO:0007669"/>
    <property type="project" value="UniProtKB-KW"/>
</dbReference>
<dbReference type="PROSITE" id="PS51746">
    <property type="entry name" value="PPM_2"/>
    <property type="match status" value="1"/>
</dbReference>
<dbReference type="InterPro" id="IPR036457">
    <property type="entry name" value="PPM-type-like_dom_sf"/>
</dbReference>
<feature type="domain" description="PPM-type phosphatase" evidence="7">
    <location>
        <begin position="126"/>
        <end position="423"/>
    </location>
</feature>
<evidence type="ECO:0000256" key="6">
    <source>
        <dbReference type="RuleBase" id="RU003465"/>
    </source>
</evidence>
<evidence type="ECO:0000256" key="4">
    <source>
        <dbReference type="ARBA" id="ARBA00022912"/>
    </source>
</evidence>
<comment type="subcellular location">
    <subcellularLocation>
        <location evidence="1">Membrane</location>
        <topology evidence="1">Peripheral membrane protein</topology>
    </subcellularLocation>
</comment>
<dbReference type="AlphaFoldDB" id="A0A1R2BU22"/>